<sequence length="314" mass="36002">MSWLEVANDEKRTRGGPTTLINSGKKYIKVIEKLRDKPALGLVFKGLHKRSIRQDCLCQVLPQSCEIVTLSTFGILIENAEMERVLQKRVYAFLPEIPDVTMKVITIASRDDFTQYYQQMRLAFVKYETNRSKCLLLFCNQAGRALAQRTARILQLCNGKVRPSVWGGVVKDLYVCNSKNLSHDERCFSYAFCVGIIIVGEIDSWSIVMDDSCNTKELVEQKLESFKNDISLRKHSIGYMFACCERGTNMFNERDVESTIFKKLFPEVPLVGCFGDGEFGENTISSKSLNYTEDYWYHERSTVFLIITYGQKLT</sequence>
<dbReference type="Proteomes" id="UP000835206">
    <property type="component" value="Chromosome 4"/>
</dbReference>
<name>A0A9B7CZN6_BOMTE</name>
<dbReference type="GeneID" id="100649521"/>
<reference evidence="2" key="1">
    <citation type="submission" date="2025-08" db="UniProtKB">
        <authorList>
            <consortium name="RefSeq"/>
        </authorList>
    </citation>
    <scope>IDENTIFICATION</scope>
</reference>
<dbReference type="AlphaFoldDB" id="A0A9B7CZN6"/>
<evidence type="ECO:0000313" key="1">
    <source>
        <dbReference type="Proteomes" id="UP000835206"/>
    </source>
</evidence>
<accession>A0A9B7CZN6</accession>
<organism evidence="1 2">
    <name type="scientific">Bombus terrestris</name>
    <name type="common">Buff-tailed bumblebee</name>
    <name type="synonym">Apis terrestris</name>
    <dbReference type="NCBI Taxonomy" id="30195"/>
    <lineage>
        <taxon>Eukaryota</taxon>
        <taxon>Metazoa</taxon>
        <taxon>Ecdysozoa</taxon>
        <taxon>Arthropoda</taxon>
        <taxon>Hexapoda</taxon>
        <taxon>Insecta</taxon>
        <taxon>Pterygota</taxon>
        <taxon>Neoptera</taxon>
        <taxon>Endopterygota</taxon>
        <taxon>Hymenoptera</taxon>
        <taxon>Apocrita</taxon>
        <taxon>Aculeata</taxon>
        <taxon>Apoidea</taxon>
        <taxon>Anthophila</taxon>
        <taxon>Apidae</taxon>
        <taxon>Bombus</taxon>
        <taxon>Bombus</taxon>
    </lineage>
</organism>
<dbReference type="RefSeq" id="XP_020723341.2">
    <property type="nucleotide sequence ID" value="XM_020867682.2"/>
</dbReference>
<dbReference type="GO" id="GO:0000209">
    <property type="term" value="P:protein polyubiquitination"/>
    <property type="evidence" value="ECO:0007669"/>
    <property type="project" value="TreeGrafter"/>
</dbReference>
<dbReference type="GO" id="GO:0032436">
    <property type="term" value="P:positive regulation of proteasomal ubiquitin-dependent protein catabolic process"/>
    <property type="evidence" value="ECO:0007669"/>
    <property type="project" value="TreeGrafter"/>
</dbReference>
<dbReference type="PANTHER" id="PTHR14939:SF5">
    <property type="entry name" value="F-BOX ONLY PROTEIN 22"/>
    <property type="match status" value="1"/>
</dbReference>
<gene>
    <name evidence="2" type="primary">LOC100649521</name>
</gene>
<keyword evidence="1" id="KW-1185">Reference proteome</keyword>
<evidence type="ECO:0000313" key="2">
    <source>
        <dbReference type="RefSeq" id="XP_020723341.2"/>
    </source>
</evidence>
<protein>
    <submittedName>
        <fullName evidence="2">Uncharacterized protein LOC100649521 isoform X2</fullName>
    </submittedName>
</protein>
<proteinExistence type="predicted"/>
<dbReference type="PANTHER" id="PTHR14939">
    <property type="entry name" value="F-BOX ONLY PROTEIN 22"/>
    <property type="match status" value="1"/>
</dbReference>